<protein>
    <submittedName>
        <fullName evidence="3">Unannotated protein</fullName>
    </submittedName>
</protein>
<dbReference type="Pfam" id="PF02481">
    <property type="entry name" value="DNA_processg_A"/>
    <property type="match status" value="1"/>
</dbReference>
<comment type="similarity">
    <text evidence="1">Belongs to the DprA/Smf family.</text>
</comment>
<feature type="domain" description="Smf/DprA SLOG" evidence="2">
    <location>
        <begin position="116"/>
        <end position="323"/>
    </location>
</feature>
<accession>A0A6J6D4H4</accession>
<dbReference type="EMBL" id="CAEZSR010000049">
    <property type="protein sequence ID" value="CAB4558314.1"/>
    <property type="molecule type" value="Genomic_DNA"/>
</dbReference>
<dbReference type="Gene3D" id="3.40.50.450">
    <property type="match status" value="1"/>
</dbReference>
<evidence type="ECO:0000259" key="2">
    <source>
        <dbReference type="Pfam" id="PF02481"/>
    </source>
</evidence>
<evidence type="ECO:0000313" key="3">
    <source>
        <dbReference type="EMBL" id="CAB4558314.1"/>
    </source>
</evidence>
<evidence type="ECO:0000256" key="1">
    <source>
        <dbReference type="ARBA" id="ARBA00006525"/>
    </source>
</evidence>
<gene>
    <name evidence="3" type="ORF">UFOPK1493_01579</name>
</gene>
<sequence length="336" mass="36199">MQRDKVYPVIDLTSNHARLDANRRSIYGVAVTTAAAHHARVLALAENLSPHLNGPTAARFAEQLDEVGIEGTLAGERCWAEIDSDWLEQGLERITAESIDRWMRELDNLKTRGIALVTVADIEYPRNLRTITNRPPLLFIEGAIIDADERAMAVVGTRKPSAEGLAAATALACELSQRGVTVISGLAHGVDAAAHAAALNCHGRTLAVFGTGIGSVYPAANRGLARQIVRNGACISQFWPSQSGAPWTFPVRNIITSGLSLGTAVIEAGETSGARLQAQEALRHGKRLFLLEKLVTKMPWAQAMIGRPGVTIVSSVEQIIEAIEFDLNTRTVEYAL</sequence>
<dbReference type="PANTHER" id="PTHR43022:SF1">
    <property type="entry name" value="PROTEIN SMF"/>
    <property type="match status" value="1"/>
</dbReference>
<dbReference type="PANTHER" id="PTHR43022">
    <property type="entry name" value="PROTEIN SMF"/>
    <property type="match status" value="1"/>
</dbReference>
<dbReference type="GO" id="GO:0009294">
    <property type="term" value="P:DNA-mediated transformation"/>
    <property type="evidence" value="ECO:0007669"/>
    <property type="project" value="InterPro"/>
</dbReference>
<name>A0A6J6D4H4_9ZZZZ</name>
<dbReference type="InterPro" id="IPR003488">
    <property type="entry name" value="DprA"/>
</dbReference>
<dbReference type="SUPFAM" id="SSF102405">
    <property type="entry name" value="MCP/YpsA-like"/>
    <property type="match status" value="1"/>
</dbReference>
<proteinExistence type="inferred from homology"/>
<organism evidence="3">
    <name type="scientific">freshwater metagenome</name>
    <dbReference type="NCBI Taxonomy" id="449393"/>
    <lineage>
        <taxon>unclassified sequences</taxon>
        <taxon>metagenomes</taxon>
        <taxon>ecological metagenomes</taxon>
    </lineage>
</organism>
<dbReference type="AlphaFoldDB" id="A0A6J6D4H4"/>
<dbReference type="InterPro" id="IPR057666">
    <property type="entry name" value="DrpA_SLOG"/>
</dbReference>
<reference evidence="3" key="1">
    <citation type="submission" date="2020-05" db="EMBL/GenBank/DDBJ databases">
        <authorList>
            <person name="Chiriac C."/>
            <person name="Salcher M."/>
            <person name="Ghai R."/>
            <person name="Kavagutti S V."/>
        </authorList>
    </citation>
    <scope>NUCLEOTIDE SEQUENCE</scope>
</reference>